<feature type="transmembrane region" description="Helical" evidence="7">
    <location>
        <begin position="335"/>
        <end position="363"/>
    </location>
</feature>
<evidence type="ECO:0000256" key="7">
    <source>
        <dbReference type="SAM" id="Phobius"/>
    </source>
</evidence>
<evidence type="ECO:0000256" key="2">
    <source>
        <dbReference type="ARBA" id="ARBA00022475"/>
    </source>
</evidence>
<evidence type="ECO:0000259" key="9">
    <source>
        <dbReference type="Pfam" id="PF12704"/>
    </source>
</evidence>
<evidence type="ECO:0000256" key="3">
    <source>
        <dbReference type="ARBA" id="ARBA00022692"/>
    </source>
</evidence>
<dbReference type="EMBL" id="WVHS01000002">
    <property type="protein sequence ID" value="MXV15544.1"/>
    <property type="molecule type" value="Genomic_DNA"/>
</dbReference>
<keyword evidence="11" id="KW-1185">Reference proteome</keyword>
<dbReference type="PANTHER" id="PTHR30572:SF4">
    <property type="entry name" value="ABC TRANSPORTER PERMEASE YTRF"/>
    <property type="match status" value="1"/>
</dbReference>
<dbReference type="GO" id="GO:0005886">
    <property type="term" value="C:plasma membrane"/>
    <property type="evidence" value="ECO:0007669"/>
    <property type="project" value="UniProtKB-SubCell"/>
</dbReference>
<feature type="domain" description="ABC3 transporter permease C-terminal" evidence="8">
    <location>
        <begin position="296"/>
        <end position="409"/>
    </location>
</feature>
<dbReference type="Pfam" id="PF02687">
    <property type="entry name" value="FtsX"/>
    <property type="match status" value="1"/>
</dbReference>
<keyword evidence="3 7" id="KW-0812">Transmembrane</keyword>
<dbReference type="InterPro" id="IPR003838">
    <property type="entry name" value="ABC3_permease_C"/>
</dbReference>
<accession>A0A7K1XX03</accession>
<proteinExistence type="inferred from homology"/>
<dbReference type="AlphaFoldDB" id="A0A7K1XX03"/>
<sequence>MILFLKLFLESISFAFDALRQNKLRAFLSLIGITIGIMTIIGVFSAVDTLRNNLQASVDKLGSNTIYVQKWPWIFDSGFPWWKYMNRPSPQLKDYERLVERIEGAEGVAFEIGMGGRMVKYKSNSVEGAQLSAASHDYYKTRTVEFQDGRYFTESESRAGSPVAIIGSDIADGLFPNAAPLGKVINVLGRKVTVIGVFQREGEDMLDVSPDKTILLPLNFVRGVIDIKSDRYGPQITVKGKENVSVEELESELKGLMRSIRRLNPKEDDDFSLNKTTMLTAQLDVMFGIVNIAGLFIGGLSVLVGGFGIANIMFVSVKERTNIIGIQKSLGAKNYFIMFQFLIEAILLCLMGGVIGLGMVYLLAFITKLAADITIVVDFGKVIITFITCTLIGLLSGFIPAFMAARLDPVEAIRSK</sequence>
<reference evidence="10 11" key="1">
    <citation type="submission" date="2019-11" db="EMBL/GenBank/DDBJ databases">
        <title>Pedobacter sp. HMF7056 Genome sequencing and assembly.</title>
        <authorList>
            <person name="Kang H."/>
            <person name="Kim H."/>
            <person name="Joh K."/>
        </authorList>
    </citation>
    <scope>NUCLEOTIDE SEQUENCE [LARGE SCALE GENOMIC DNA]</scope>
    <source>
        <strain evidence="10 11">HMF7056</strain>
    </source>
</reference>
<feature type="domain" description="MacB-like periplasmic core" evidence="9">
    <location>
        <begin position="27"/>
        <end position="254"/>
    </location>
</feature>
<name>A0A7K1XX03_9SPHI</name>
<evidence type="ECO:0000256" key="5">
    <source>
        <dbReference type="ARBA" id="ARBA00023136"/>
    </source>
</evidence>
<dbReference type="InterPro" id="IPR025857">
    <property type="entry name" value="MacB_PCD"/>
</dbReference>
<dbReference type="GO" id="GO:0022857">
    <property type="term" value="F:transmembrane transporter activity"/>
    <property type="evidence" value="ECO:0007669"/>
    <property type="project" value="TreeGrafter"/>
</dbReference>
<dbReference type="PANTHER" id="PTHR30572">
    <property type="entry name" value="MEMBRANE COMPONENT OF TRANSPORTER-RELATED"/>
    <property type="match status" value="1"/>
</dbReference>
<organism evidence="10 11">
    <name type="scientific">Hufsiella ginkgonis</name>
    <dbReference type="NCBI Taxonomy" id="2695274"/>
    <lineage>
        <taxon>Bacteria</taxon>
        <taxon>Pseudomonadati</taxon>
        <taxon>Bacteroidota</taxon>
        <taxon>Sphingobacteriia</taxon>
        <taxon>Sphingobacteriales</taxon>
        <taxon>Sphingobacteriaceae</taxon>
        <taxon>Hufsiella</taxon>
    </lineage>
</organism>
<gene>
    <name evidence="10" type="ORF">GS398_09530</name>
</gene>
<keyword evidence="2" id="KW-1003">Cell membrane</keyword>
<feature type="transmembrane region" description="Helical" evidence="7">
    <location>
        <begin position="383"/>
        <end position="405"/>
    </location>
</feature>
<evidence type="ECO:0000256" key="6">
    <source>
        <dbReference type="ARBA" id="ARBA00038076"/>
    </source>
</evidence>
<keyword evidence="4 7" id="KW-1133">Transmembrane helix</keyword>
<feature type="transmembrane region" description="Helical" evidence="7">
    <location>
        <begin position="26"/>
        <end position="47"/>
    </location>
</feature>
<evidence type="ECO:0000313" key="10">
    <source>
        <dbReference type="EMBL" id="MXV15544.1"/>
    </source>
</evidence>
<comment type="caution">
    <text evidence="10">The sequence shown here is derived from an EMBL/GenBank/DDBJ whole genome shotgun (WGS) entry which is preliminary data.</text>
</comment>
<keyword evidence="5 7" id="KW-0472">Membrane</keyword>
<protein>
    <submittedName>
        <fullName evidence="10">FtsX-like permease family protein</fullName>
    </submittedName>
</protein>
<comment type="subcellular location">
    <subcellularLocation>
        <location evidence="1">Cell membrane</location>
        <topology evidence="1">Multi-pass membrane protein</topology>
    </subcellularLocation>
</comment>
<feature type="transmembrane region" description="Helical" evidence="7">
    <location>
        <begin position="285"/>
        <end position="314"/>
    </location>
</feature>
<evidence type="ECO:0000313" key="11">
    <source>
        <dbReference type="Proteomes" id="UP000451233"/>
    </source>
</evidence>
<dbReference type="InterPro" id="IPR050250">
    <property type="entry name" value="Macrolide_Exporter_MacB"/>
</dbReference>
<evidence type="ECO:0000256" key="4">
    <source>
        <dbReference type="ARBA" id="ARBA00022989"/>
    </source>
</evidence>
<comment type="similarity">
    <text evidence="6">Belongs to the ABC-4 integral membrane protein family.</text>
</comment>
<evidence type="ECO:0000256" key="1">
    <source>
        <dbReference type="ARBA" id="ARBA00004651"/>
    </source>
</evidence>
<dbReference type="Proteomes" id="UP000451233">
    <property type="component" value="Unassembled WGS sequence"/>
</dbReference>
<dbReference type="RefSeq" id="WP_160906532.1">
    <property type="nucleotide sequence ID" value="NZ_WVHS01000002.1"/>
</dbReference>
<dbReference type="Pfam" id="PF12704">
    <property type="entry name" value="MacB_PCD"/>
    <property type="match status" value="1"/>
</dbReference>
<evidence type="ECO:0000259" key="8">
    <source>
        <dbReference type="Pfam" id="PF02687"/>
    </source>
</evidence>